<accession>A0A7K4FRH0</accession>
<feature type="active site" description="Proton donor" evidence="6">
    <location>
        <position position="349"/>
    </location>
</feature>
<dbReference type="Proteomes" id="UP000546917">
    <property type="component" value="Unassembled WGS sequence"/>
</dbReference>
<sequence>MVNIKKLYPGLSPDVSEFAGKSIKNISDAYGTPVIVYNMARVRENIRRIRDAFKGINIKVHFAVKSNYNPYIVSQIIKEGTGIDAANYHEVKLAIMCGLGSRDIIATPNNLSGTELRMIKEEGVAINFDHEGQMGLLKGSLPETVSFRINPGIGKGEFPGITTGGKNVKFGISVDDAISAYSAAIKAGVKHFGIHMMTGSNVLEPEFFNESSGLFFKIAETISDRTGIDFDFIDIGGGFGVPYTSDEHALDIGKTAGYISDNFRASNNRGYFKDSRLIIEPGRYIVADSAILLSKVTSIKHSDRELIGIDASMNTLIRIPLYGARHGILLSGHGENTSSSRFDIVGQVCENTDYIAKDISIPEPAVGDIVVIADAGAYVASMASNYNLLSRPAELVLEGDREILTKGHDGLESMLAGYKMS</sequence>
<proteinExistence type="predicted"/>
<evidence type="ECO:0000256" key="7">
    <source>
        <dbReference type="RuleBase" id="RU003738"/>
    </source>
</evidence>
<keyword evidence="7" id="KW-0457">Lysine biosynthesis</keyword>
<keyword evidence="2 7" id="KW-0210">Decarboxylase</keyword>
<evidence type="ECO:0000313" key="10">
    <source>
        <dbReference type="Proteomes" id="UP000546917"/>
    </source>
</evidence>
<protein>
    <recommendedName>
        <fullName evidence="5 7">Diaminopimelate decarboxylase</fullName>
        <ecNumber evidence="5 7">4.1.1.20</ecNumber>
    </recommendedName>
</protein>
<comment type="cofactor">
    <cofactor evidence="1 6 7">
        <name>pyridoxal 5'-phosphate</name>
        <dbReference type="ChEBI" id="CHEBI:597326"/>
    </cofactor>
</comment>
<dbReference type="Pfam" id="PF02784">
    <property type="entry name" value="Orn_Arg_deC_N"/>
    <property type="match status" value="1"/>
</dbReference>
<reference evidence="9 10" key="1">
    <citation type="submission" date="2020-05" db="EMBL/GenBank/DDBJ databases">
        <authorList>
            <person name="Zhang R."/>
        </authorList>
    </citation>
    <scope>NUCLEOTIDE SEQUENCE [LARGE SCALE GENOMIC DNA]</scope>
    <source>
        <strain evidence="9 10">DSM 28986</strain>
    </source>
</reference>
<name>A0A7K4FRH0_9ARCH</name>
<dbReference type="NCBIfam" id="TIGR01048">
    <property type="entry name" value="lysA"/>
    <property type="match status" value="1"/>
</dbReference>
<evidence type="ECO:0000256" key="2">
    <source>
        <dbReference type="ARBA" id="ARBA00022793"/>
    </source>
</evidence>
<dbReference type="EC" id="4.1.1.20" evidence="5 7"/>
<feature type="domain" description="Orn/DAP/Arg decarboxylase 2 N-terminal" evidence="8">
    <location>
        <begin position="40"/>
        <end position="287"/>
    </location>
</feature>
<dbReference type="EMBL" id="JABGBP010000295">
    <property type="protein sequence ID" value="NOL60747.1"/>
    <property type="molecule type" value="Genomic_DNA"/>
</dbReference>
<dbReference type="FunFam" id="3.20.20.10:FF:000003">
    <property type="entry name" value="Diaminopimelate decarboxylase"/>
    <property type="match status" value="1"/>
</dbReference>
<dbReference type="SUPFAM" id="SSF51419">
    <property type="entry name" value="PLP-binding barrel"/>
    <property type="match status" value="1"/>
</dbReference>
<dbReference type="InterPro" id="IPR002986">
    <property type="entry name" value="DAP_deCOOHase_LysA"/>
</dbReference>
<dbReference type="PRINTS" id="PR01181">
    <property type="entry name" value="DAPDCRBXLASE"/>
</dbReference>
<dbReference type="InterPro" id="IPR022653">
    <property type="entry name" value="De-COase2_pyr-phos_BS"/>
</dbReference>
<dbReference type="Gene3D" id="3.20.20.10">
    <property type="entry name" value="Alanine racemase"/>
    <property type="match status" value="1"/>
</dbReference>
<evidence type="ECO:0000256" key="6">
    <source>
        <dbReference type="PIRSR" id="PIRSR600183-50"/>
    </source>
</evidence>
<dbReference type="PANTHER" id="PTHR43727">
    <property type="entry name" value="DIAMINOPIMELATE DECARBOXYLASE"/>
    <property type="match status" value="1"/>
</dbReference>
<evidence type="ECO:0000256" key="4">
    <source>
        <dbReference type="ARBA" id="ARBA00023239"/>
    </source>
</evidence>
<comment type="pathway">
    <text evidence="7">Amino-acid biosynthesis; L-lysine biosynthesis via DAP pathway; L-lysine from DL-2,6-diaminopimelate: step 1/1.</text>
</comment>
<dbReference type="UniPathway" id="UPA00034">
    <property type="reaction ID" value="UER00027"/>
</dbReference>
<dbReference type="PROSITE" id="PS00878">
    <property type="entry name" value="ODR_DC_2_1"/>
    <property type="match status" value="1"/>
</dbReference>
<dbReference type="Gene3D" id="2.40.37.10">
    <property type="entry name" value="Lyase, Ornithine Decarboxylase, Chain A, domain 1"/>
    <property type="match status" value="1"/>
</dbReference>
<keyword evidence="4 7" id="KW-0456">Lyase</keyword>
<dbReference type="GO" id="GO:0009089">
    <property type="term" value="P:lysine biosynthetic process via diaminopimelate"/>
    <property type="evidence" value="ECO:0007669"/>
    <property type="project" value="UniProtKB-UniRule"/>
</dbReference>
<organism evidence="9 10">
    <name type="scientific">Ferroplasma acidiphilum</name>
    <dbReference type="NCBI Taxonomy" id="74969"/>
    <lineage>
        <taxon>Archaea</taxon>
        <taxon>Methanobacteriati</taxon>
        <taxon>Thermoplasmatota</taxon>
        <taxon>Thermoplasmata</taxon>
        <taxon>Thermoplasmatales</taxon>
        <taxon>Ferroplasmaceae</taxon>
        <taxon>Ferroplasma</taxon>
    </lineage>
</organism>
<evidence type="ECO:0000256" key="1">
    <source>
        <dbReference type="ARBA" id="ARBA00001933"/>
    </source>
</evidence>
<gene>
    <name evidence="9" type="primary">lysA</name>
    <name evidence="9" type="ORF">HLB00_07895</name>
</gene>
<keyword evidence="7" id="KW-0028">Amino-acid biosynthesis</keyword>
<comment type="catalytic activity">
    <reaction evidence="7">
        <text>meso-2,6-diaminopimelate + H(+) = L-lysine + CO2</text>
        <dbReference type="Rhea" id="RHEA:15101"/>
        <dbReference type="ChEBI" id="CHEBI:15378"/>
        <dbReference type="ChEBI" id="CHEBI:16526"/>
        <dbReference type="ChEBI" id="CHEBI:32551"/>
        <dbReference type="ChEBI" id="CHEBI:57791"/>
        <dbReference type="EC" id="4.1.1.20"/>
    </reaction>
</comment>
<dbReference type="InterPro" id="IPR022644">
    <property type="entry name" value="De-COase2_N"/>
</dbReference>
<dbReference type="PRINTS" id="PR01179">
    <property type="entry name" value="ODADCRBXLASE"/>
</dbReference>
<feature type="modified residue" description="N6-(pyridoxal phosphate)lysine" evidence="6">
    <location>
        <position position="65"/>
    </location>
</feature>
<dbReference type="GeneID" id="84217240"/>
<dbReference type="InterPro" id="IPR000183">
    <property type="entry name" value="Orn/DAP/Arg_de-COase"/>
</dbReference>
<keyword evidence="3 6" id="KW-0663">Pyridoxal phosphate</keyword>
<evidence type="ECO:0000256" key="3">
    <source>
        <dbReference type="ARBA" id="ARBA00022898"/>
    </source>
</evidence>
<dbReference type="InterPro" id="IPR009006">
    <property type="entry name" value="Ala_racemase/Decarboxylase_C"/>
</dbReference>
<dbReference type="SUPFAM" id="SSF50621">
    <property type="entry name" value="Alanine racemase C-terminal domain-like"/>
    <property type="match status" value="1"/>
</dbReference>
<dbReference type="RefSeq" id="WP_171481879.1">
    <property type="nucleotide sequence ID" value="NZ_CP133600.1"/>
</dbReference>
<dbReference type="InterPro" id="IPR029066">
    <property type="entry name" value="PLP-binding_barrel"/>
</dbReference>
<comment type="caution">
    <text evidence="9">The sequence shown here is derived from an EMBL/GenBank/DDBJ whole genome shotgun (WGS) entry which is preliminary data.</text>
</comment>
<dbReference type="CDD" id="cd06828">
    <property type="entry name" value="PLPDE_III_DapDC"/>
    <property type="match status" value="1"/>
</dbReference>
<dbReference type="GO" id="GO:0008836">
    <property type="term" value="F:diaminopimelate decarboxylase activity"/>
    <property type="evidence" value="ECO:0007669"/>
    <property type="project" value="UniProtKB-UniRule"/>
</dbReference>
<evidence type="ECO:0000259" key="8">
    <source>
        <dbReference type="Pfam" id="PF02784"/>
    </source>
</evidence>
<dbReference type="AlphaFoldDB" id="A0A7K4FRH0"/>
<dbReference type="PANTHER" id="PTHR43727:SF2">
    <property type="entry name" value="GROUP IV DECARBOXYLASE"/>
    <property type="match status" value="1"/>
</dbReference>
<evidence type="ECO:0000313" key="9">
    <source>
        <dbReference type="EMBL" id="NOL60747.1"/>
    </source>
</evidence>
<evidence type="ECO:0000256" key="5">
    <source>
        <dbReference type="NCBIfam" id="TIGR01048"/>
    </source>
</evidence>